<reference evidence="2" key="1">
    <citation type="submission" date="2018-02" db="EMBL/GenBank/DDBJ databases">
        <title>Rhizophora mucronata_Transcriptome.</title>
        <authorList>
            <person name="Meera S.P."/>
            <person name="Sreeshan A."/>
            <person name="Augustine A."/>
        </authorList>
    </citation>
    <scope>NUCLEOTIDE SEQUENCE</scope>
    <source>
        <tissue evidence="2">Leaf</tissue>
    </source>
</reference>
<keyword evidence="1" id="KW-0472">Membrane</keyword>
<sequence length="27" mass="3072">MGKLIPPLLSVLLRNGLLSVCLLCWYR</sequence>
<dbReference type="AlphaFoldDB" id="A0A2P2MC39"/>
<protein>
    <submittedName>
        <fullName evidence="2">LeucinetRNA ligaseic/mitochondrial</fullName>
    </submittedName>
</protein>
<keyword evidence="1" id="KW-0812">Transmembrane</keyword>
<evidence type="ECO:0000256" key="1">
    <source>
        <dbReference type="SAM" id="Phobius"/>
    </source>
</evidence>
<organism evidence="2">
    <name type="scientific">Rhizophora mucronata</name>
    <name type="common">Asiatic mangrove</name>
    <dbReference type="NCBI Taxonomy" id="61149"/>
    <lineage>
        <taxon>Eukaryota</taxon>
        <taxon>Viridiplantae</taxon>
        <taxon>Streptophyta</taxon>
        <taxon>Embryophyta</taxon>
        <taxon>Tracheophyta</taxon>
        <taxon>Spermatophyta</taxon>
        <taxon>Magnoliopsida</taxon>
        <taxon>eudicotyledons</taxon>
        <taxon>Gunneridae</taxon>
        <taxon>Pentapetalae</taxon>
        <taxon>rosids</taxon>
        <taxon>fabids</taxon>
        <taxon>Malpighiales</taxon>
        <taxon>Rhizophoraceae</taxon>
        <taxon>Rhizophora</taxon>
    </lineage>
</organism>
<feature type="transmembrane region" description="Helical" evidence="1">
    <location>
        <begin position="6"/>
        <end position="26"/>
    </location>
</feature>
<keyword evidence="2" id="KW-0436">Ligase</keyword>
<evidence type="ECO:0000313" key="2">
    <source>
        <dbReference type="EMBL" id="MBX27778.1"/>
    </source>
</evidence>
<dbReference type="EMBL" id="GGEC01047294">
    <property type="protein sequence ID" value="MBX27778.1"/>
    <property type="molecule type" value="Transcribed_RNA"/>
</dbReference>
<keyword evidence="1" id="KW-1133">Transmembrane helix</keyword>
<dbReference type="GO" id="GO:0016874">
    <property type="term" value="F:ligase activity"/>
    <property type="evidence" value="ECO:0007669"/>
    <property type="project" value="UniProtKB-KW"/>
</dbReference>
<accession>A0A2P2MC39</accession>
<proteinExistence type="predicted"/>
<name>A0A2P2MC39_RHIMU</name>